<evidence type="ECO:0000256" key="1">
    <source>
        <dbReference type="ARBA" id="ARBA00009526"/>
    </source>
</evidence>
<dbReference type="InterPro" id="IPR006116">
    <property type="entry name" value="NT_2-5OAS_ClassI-CCAase"/>
</dbReference>
<dbReference type="EMBL" id="LZPO01110310">
    <property type="protein sequence ID" value="OBS58857.1"/>
    <property type="molecule type" value="Genomic_DNA"/>
</dbReference>
<evidence type="ECO:0000256" key="4">
    <source>
        <dbReference type="ARBA" id="ARBA00022884"/>
    </source>
</evidence>
<dbReference type="GO" id="GO:0001730">
    <property type="term" value="F:2'-5'-oligoadenylate synthetase activity"/>
    <property type="evidence" value="ECO:0007669"/>
    <property type="project" value="TreeGrafter"/>
</dbReference>
<keyword evidence="2" id="KW-0399">Innate immunity</keyword>
<dbReference type="InterPro" id="IPR006117">
    <property type="entry name" value="2-5OAS_C_CS"/>
</dbReference>
<evidence type="ECO:0000256" key="6">
    <source>
        <dbReference type="SAM" id="Phobius"/>
    </source>
</evidence>
<reference evidence="8 9" key="1">
    <citation type="submission" date="2016-06" db="EMBL/GenBank/DDBJ databases">
        <title>The Draft Genome Sequence and Annotation of the Desert Woodrat Neotoma lepida.</title>
        <authorList>
            <person name="Campbell M."/>
            <person name="Oakeson K.F."/>
            <person name="Yandell M."/>
            <person name="Halpert J.R."/>
            <person name="Dearing D."/>
        </authorList>
    </citation>
    <scope>NUCLEOTIDE SEQUENCE [LARGE SCALE GENOMIC DNA]</scope>
    <source>
        <strain evidence="8">417</strain>
        <tissue evidence="8">Liver</tissue>
    </source>
</reference>
<organism evidence="8 9">
    <name type="scientific">Neotoma lepida</name>
    <name type="common">Desert woodrat</name>
    <dbReference type="NCBI Taxonomy" id="56216"/>
    <lineage>
        <taxon>Eukaryota</taxon>
        <taxon>Metazoa</taxon>
        <taxon>Chordata</taxon>
        <taxon>Craniata</taxon>
        <taxon>Vertebrata</taxon>
        <taxon>Euteleostomi</taxon>
        <taxon>Mammalia</taxon>
        <taxon>Eutheria</taxon>
        <taxon>Euarchontoglires</taxon>
        <taxon>Glires</taxon>
        <taxon>Rodentia</taxon>
        <taxon>Myomorpha</taxon>
        <taxon>Muroidea</taxon>
        <taxon>Cricetidae</taxon>
        <taxon>Neotominae</taxon>
        <taxon>Neotoma</taxon>
    </lineage>
</organism>
<evidence type="ECO:0000256" key="3">
    <source>
        <dbReference type="ARBA" id="ARBA00022859"/>
    </source>
</evidence>
<dbReference type="Proteomes" id="UP000092124">
    <property type="component" value="Unassembled WGS sequence"/>
</dbReference>
<evidence type="ECO:0000313" key="8">
    <source>
        <dbReference type="EMBL" id="OBS58857.1"/>
    </source>
</evidence>
<feature type="non-terminal residue" evidence="8">
    <location>
        <position position="373"/>
    </location>
</feature>
<comment type="similarity">
    <text evidence="1">Belongs to the 2-5A synthase family.</text>
</comment>
<dbReference type="InterPro" id="IPR043519">
    <property type="entry name" value="NT_sf"/>
</dbReference>
<dbReference type="CDD" id="cd05400">
    <property type="entry name" value="NT_2-5OAS_ClassI-CCAase"/>
    <property type="match status" value="1"/>
</dbReference>
<dbReference type="Gene3D" id="1.10.1410.20">
    <property type="entry name" value="2'-5'-oligoadenylate synthetase 1, domain 2"/>
    <property type="match status" value="1"/>
</dbReference>
<protein>
    <recommendedName>
        <fullName evidence="7">2'-5'-oligoadenylate synthetase 1 domain-containing protein</fullName>
    </recommendedName>
</protein>
<dbReference type="OrthoDB" id="1885901at2759"/>
<comment type="caution">
    <text evidence="8">The sequence shown here is derived from an EMBL/GenBank/DDBJ whole genome shotgun (WGS) entry which is preliminary data.</text>
</comment>
<feature type="domain" description="2'-5'-oligoadenylate synthetase 1" evidence="7">
    <location>
        <begin position="166"/>
        <end position="337"/>
    </location>
</feature>
<dbReference type="GO" id="GO:0005654">
    <property type="term" value="C:nucleoplasm"/>
    <property type="evidence" value="ECO:0007669"/>
    <property type="project" value="TreeGrafter"/>
</dbReference>
<dbReference type="GO" id="GO:0045087">
    <property type="term" value="P:innate immune response"/>
    <property type="evidence" value="ECO:0007669"/>
    <property type="project" value="UniProtKB-KW"/>
</dbReference>
<keyword evidence="9" id="KW-1185">Reference proteome</keyword>
<dbReference type="PROSITE" id="PS00833">
    <property type="entry name" value="25A_SYNTH_2"/>
    <property type="match status" value="1"/>
</dbReference>
<keyword evidence="6" id="KW-1133">Transmembrane helix</keyword>
<keyword evidence="5" id="KW-0051">Antiviral defense</keyword>
<dbReference type="Gene3D" id="3.30.460.10">
    <property type="entry name" value="Beta Polymerase, domain 2"/>
    <property type="match status" value="1"/>
</dbReference>
<dbReference type="FunFam" id="3.30.460.10:FF:000007">
    <property type="entry name" value="2'-5'-oligoadenylate synthetase 1"/>
    <property type="match status" value="1"/>
</dbReference>
<evidence type="ECO:0000256" key="5">
    <source>
        <dbReference type="ARBA" id="ARBA00023118"/>
    </source>
</evidence>
<keyword evidence="6" id="KW-0472">Membrane</keyword>
<keyword evidence="4" id="KW-0694">RNA-binding</keyword>
<keyword evidence="3" id="KW-0391">Immunity</keyword>
<dbReference type="FunFam" id="1.10.1410.20:FF:000001">
    <property type="entry name" value="2'-5'-oligoadenylate synthetase 1"/>
    <property type="match status" value="1"/>
</dbReference>
<dbReference type="PANTHER" id="PTHR11258:SF13">
    <property type="entry name" value="2'-5'-OLIGOADENYLATE SYNTHASE 1"/>
    <property type="match status" value="1"/>
</dbReference>
<dbReference type="STRING" id="56216.A0A1A6G0C8"/>
<dbReference type="SUPFAM" id="SSF81631">
    <property type="entry name" value="PAP/OAS1 substrate-binding domain"/>
    <property type="match status" value="1"/>
</dbReference>
<dbReference type="SUPFAM" id="SSF81301">
    <property type="entry name" value="Nucleotidyltransferase"/>
    <property type="match status" value="1"/>
</dbReference>
<dbReference type="PROSITE" id="PS50152">
    <property type="entry name" value="25A_SYNTH_3"/>
    <property type="match status" value="1"/>
</dbReference>
<evidence type="ECO:0000313" key="9">
    <source>
        <dbReference type="Proteomes" id="UP000092124"/>
    </source>
</evidence>
<dbReference type="Pfam" id="PF10421">
    <property type="entry name" value="OAS1_C"/>
    <property type="match status" value="1"/>
</dbReference>
<dbReference type="AlphaFoldDB" id="A0A1A6G0C8"/>
<feature type="transmembrane region" description="Helical" evidence="6">
    <location>
        <begin position="350"/>
        <end position="370"/>
    </location>
</feature>
<dbReference type="InterPro" id="IPR018952">
    <property type="entry name" value="2-5-oligoAdlate_synth_1_dom2/C"/>
</dbReference>
<proteinExistence type="inferred from homology"/>
<name>A0A1A6G0C8_NEOLE</name>
<dbReference type="PANTHER" id="PTHR11258">
    <property type="entry name" value="2-5 OLIGOADENYLATE SYNTHETASE"/>
    <property type="match status" value="1"/>
</dbReference>
<dbReference type="GO" id="GO:0003725">
    <property type="term" value="F:double-stranded RNA binding"/>
    <property type="evidence" value="ECO:0007669"/>
    <property type="project" value="TreeGrafter"/>
</dbReference>
<evidence type="ECO:0000259" key="7">
    <source>
        <dbReference type="Pfam" id="PF10421"/>
    </source>
</evidence>
<gene>
    <name evidence="8" type="ORF">A6R68_10054</name>
</gene>
<sequence length="373" mass="43500">MGHGSSSTPALELDKFIEDNLQPNTSFRDDVRAAINTMCDFLKERCFQDTAYPVRVSKVVKGSSSGKGTALKDEFKADLVVFLTNLTSFEDQLKERREFLTEIEKQLCQLKDETKFPVNLEVLRSWRKNSPVLFLKLSSTTELQQEVEFDVLPAYDVLGSVCFYGKPDPEIYRNLISECTSLRKEGEFFTCFTELQKNFLKDRPPKLKSLICLVKHWYQLYALELLTVYAWERGSGDTEFNTAQGFWTVLELVTKYKQLRIYWTVYYDFQHQYISDYLCSQLTRARPVILDPADPTRNVAGGNPEAWWRLAGEARAWMQHQCSFECHMPQVGSWDVLTDVDVPKQEAAHYFHHLCLFLFFVCFYFLFFGFSRQ</sequence>
<dbReference type="GO" id="GO:0016020">
    <property type="term" value="C:membrane"/>
    <property type="evidence" value="ECO:0007669"/>
    <property type="project" value="TreeGrafter"/>
</dbReference>
<evidence type="ECO:0000256" key="2">
    <source>
        <dbReference type="ARBA" id="ARBA00022588"/>
    </source>
</evidence>
<accession>A0A1A6G0C8</accession>
<dbReference type="GO" id="GO:0005829">
    <property type="term" value="C:cytosol"/>
    <property type="evidence" value="ECO:0007669"/>
    <property type="project" value="TreeGrafter"/>
</dbReference>
<dbReference type="GO" id="GO:0051607">
    <property type="term" value="P:defense response to virus"/>
    <property type="evidence" value="ECO:0007669"/>
    <property type="project" value="UniProtKB-KW"/>
</dbReference>
<keyword evidence="6" id="KW-0812">Transmembrane</keyword>
<dbReference type="GO" id="GO:0045071">
    <property type="term" value="P:negative regulation of viral genome replication"/>
    <property type="evidence" value="ECO:0007669"/>
    <property type="project" value="TreeGrafter"/>
</dbReference>